<evidence type="ECO:0000313" key="12">
    <source>
        <dbReference type="Proteomes" id="UP001227317"/>
    </source>
</evidence>
<protein>
    <recommendedName>
        <fullName evidence="10">CRISPR-associated endonuclease Cas1</fullName>
        <ecNumber evidence="10">3.1.-.-</ecNumber>
    </recommendedName>
</protein>
<evidence type="ECO:0000256" key="6">
    <source>
        <dbReference type="ARBA" id="ARBA00023118"/>
    </source>
</evidence>
<dbReference type="InterPro" id="IPR019856">
    <property type="entry name" value="CRISPR-assoc_Cas1_DVULG"/>
</dbReference>
<evidence type="ECO:0000313" key="11">
    <source>
        <dbReference type="EMBL" id="MDQ2105613.1"/>
    </source>
</evidence>
<evidence type="ECO:0000256" key="2">
    <source>
        <dbReference type="ARBA" id="ARBA00022723"/>
    </source>
</evidence>
<comment type="cofactor">
    <cofactor evidence="10">
        <name>Mg(2+)</name>
        <dbReference type="ChEBI" id="CHEBI:18420"/>
    </cofactor>
    <cofactor evidence="10">
        <name>Mn(2+)</name>
        <dbReference type="ChEBI" id="CHEBI:29035"/>
    </cofactor>
</comment>
<dbReference type="Proteomes" id="UP001227317">
    <property type="component" value="Unassembled WGS sequence"/>
</dbReference>
<evidence type="ECO:0000256" key="4">
    <source>
        <dbReference type="ARBA" id="ARBA00022801"/>
    </source>
</evidence>
<evidence type="ECO:0000256" key="8">
    <source>
        <dbReference type="ARBA" id="ARBA00023211"/>
    </source>
</evidence>
<reference evidence="11 12" key="1">
    <citation type="submission" date="2023-06" db="EMBL/GenBank/DDBJ databases">
        <title>Azospirillum isscasensis sp.nov, a bacterium isolated from rhizosphere soil of rice.</title>
        <authorList>
            <person name="Wang H."/>
        </authorList>
    </citation>
    <scope>NUCLEOTIDE SEQUENCE [LARGE SCALE GENOMIC DNA]</scope>
    <source>
        <strain evidence="11 12">C340-1</strain>
    </source>
</reference>
<feature type="binding site" evidence="10">
    <location>
        <position position="252"/>
    </location>
    <ligand>
        <name>Mn(2+)</name>
        <dbReference type="ChEBI" id="CHEBI:29035"/>
    </ligand>
</feature>
<dbReference type="NCBIfam" id="TIGR03640">
    <property type="entry name" value="cas1_DVULG"/>
    <property type="match status" value="1"/>
</dbReference>
<dbReference type="Gene3D" id="3.100.10.20">
    <property type="entry name" value="CRISPR-associated endonuclease Cas1, N-terminal domain"/>
    <property type="match status" value="1"/>
</dbReference>
<keyword evidence="8 10" id="KW-0464">Manganese</keyword>
<dbReference type="EMBL" id="JAUJFI010000155">
    <property type="protein sequence ID" value="MDQ2105613.1"/>
    <property type="molecule type" value="Genomic_DNA"/>
</dbReference>
<dbReference type="EC" id="3.1.-.-" evidence="10"/>
<evidence type="ECO:0000256" key="9">
    <source>
        <dbReference type="ARBA" id="ARBA00038592"/>
    </source>
</evidence>
<sequence>MKRLLNTLYVTTPGSYLSKEGEAIEVRREDGARTLVPLLALEGVVAFGAVGASPYILGHCAEQGVSVGFLTGNGRFLARVEGPVSGNVLLRRAQYRAADDPKRAATVTRNLLAGKLANQRTVVRRHRRDHDDPGGALGVAEDALSRALTQLDRPGGDPVAEVDRLRGVEGDAAAFYFAAFGAMIRRDGEDWRIRGRSRRPPLDRVNCLLSFVYTLLTHDVRGALETVGLDPQVGFLHADRPGRPSLALDLVEEFRAPFADRLVLTLINRQELGPDDFEIGETGAVTLTGDARKVVLVAYQKRKKEELTHPFLNEKLSFGLMWHAQARLLARHLRGDLDAYPPFLWK</sequence>
<dbReference type="InterPro" id="IPR050646">
    <property type="entry name" value="Cas1"/>
</dbReference>
<keyword evidence="6 10" id="KW-0051">Antiviral defense</keyword>
<dbReference type="RefSeq" id="WP_306710298.1">
    <property type="nucleotide sequence ID" value="NZ_JAUJFI010000155.1"/>
</dbReference>
<dbReference type="Pfam" id="PF01867">
    <property type="entry name" value="Cas_Cas1"/>
    <property type="match status" value="1"/>
</dbReference>
<dbReference type="InterPro" id="IPR002729">
    <property type="entry name" value="CRISPR-assoc_Cas1"/>
</dbReference>
<feature type="binding site" evidence="10">
    <location>
        <position position="237"/>
    </location>
    <ligand>
        <name>Mn(2+)</name>
        <dbReference type="ChEBI" id="CHEBI:29035"/>
    </ligand>
</feature>
<proteinExistence type="inferred from homology"/>
<keyword evidence="1 10" id="KW-0540">Nuclease</keyword>
<dbReference type="HAMAP" id="MF_01470">
    <property type="entry name" value="Cas1"/>
    <property type="match status" value="1"/>
</dbReference>
<dbReference type="Gene3D" id="1.20.120.920">
    <property type="entry name" value="CRISPR-associated endonuclease Cas1, C-terminal domain"/>
    <property type="match status" value="1"/>
</dbReference>
<feature type="binding site" evidence="10">
    <location>
        <position position="169"/>
    </location>
    <ligand>
        <name>Mn(2+)</name>
        <dbReference type="ChEBI" id="CHEBI:29035"/>
    </ligand>
</feature>
<name>A0ABU0WN25_9PROT</name>
<gene>
    <name evidence="11" type="primary">cas1c</name>
    <name evidence="10" type="synonym">cas1</name>
    <name evidence="11" type="ORF">QSG27_23145</name>
</gene>
<comment type="function">
    <text evidence="10">CRISPR (clustered regularly interspaced short palindromic repeat), is an adaptive immune system that provides protection against mobile genetic elements (viruses, transposable elements and conjugative plasmids). CRISPR clusters contain spacers, sequences complementary to antecedent mobile elements, and target invading nucleic acids. CRISPR clusters are transcribed and processed into CRISPR RNA (crRNA). Acts as a dsDNA endonuclease. Involved in the integration of spacer DNA into the CRISPR cassette.</text>
</comment>
<comment type="similarity">
    <text evidence="10">Belongs to the CRISPR-associated endonuclease Cas1 family.</text>
</comment>
<organism evidence="11 12">
    <name type="scientific">Azospirillum isscasi</name>
    <dbReference type="NCBI Taxonomy" id="3053926"/>
    <lineage>
        <taxon>Bacteria</taxon>
        <taxon>Pseudomonadati</taxon>
        <taxon>Pseudomonadota</taxon>
        <taxon>Alphaproteobacteria</taxon>
        <taxon>Rhodospirillales</taxon>
        <taxon>Azospirillaceae</taxon>
        <taxon>Azospirillum</taxon>
    </lineage>
</organism>
<evidence type="ECO:0000256" key="1">
    <source>
        <dbReference type="ARBA" id="ARBA00022722"/>
    </source>
</evidence>
<keyword evidence="3 10" id="KW-0255">Endonuclease</keyword>
<dbReference type="InterPro" id="IPR042206">
    <property type="entry name" value="CRISPR-assoc_Cas1_C"/>
</dbReference>
<evidence type="ECO:0000256" key="7">
    <source>
        <dbReference type="ARBA" id="ARBA00023125"/>
    </source>
</evidence>
<dbReference type="NCBIfam" id="TIGR00287">
    <property type="entry name" value="cas1"/>
    <property type="match status" value="1"/>
</dbReference>
<evidence type="ECO:0000256" key="5">
    <source>
        <dbReference type="ARBA" id="ARBA00022842"/>
    </source>
</evidence>
<accession>A0ABU0WN25</accession>
<evidence type="ECO:0000256" key="3">
    <source>
        <dbReference type="ARBA" id="ARBA00022759"/>
    </source>
</evidence>
<dbReference type="CDD" id="cd09721">
    <property type="entry name" value="Cas1_I-C"/>
    <property type="match status" value="1"/>
</dbReference>
<dbReference type="GO" id="GO:0004519">
    <property type="term" value="F:endonuclease activity"/>
    <property type="evidence" value="ECO:0007669"/>
    <property type="project" value="UniProtKB-KW"/>
</dbReference>
<dbReference type="PANTHER" id="PTHR34353:SF2">
    <property type="entry name" value="CRISPR-ASSOCIATED ENDONUCLEASE CAS1 1"/>
    <property type="match status" value="1"/>
</dbReference>
<keyword evidence="5 10" id="KW-0460">Magnesium</keyword>
<comment type="subunit">
    <text evidence="9 10">Homodimer, forms a heterotetramer with a Cas2 homodimer.</text>
</comment>
<dbReference type="InterPro" id="IPR042211">
    <property type="entry name" value="CRISPR-assoc_Cas1_N"/>
</dbReference>
<keyword evidence="7 10" id="KW-0238">DNA-binding</keyword>
<keyword evidence="4 10" id="KW-0378">Hydrolase</keyword>
<evidence type="ECO:0000256" key="10">
    <source>
        <dbReference type="HAMAP-Rule" id="MF_01470"/>
    </source>
</evidence>
<comment type="caution">
    <text evidence="11">The sequence shown here is derived from an EMBL/GenBank/DDBJ whole genome shotgun (WGS) entry which is preliminary data.</text>
</comment>
<keyword evidence="12" id="KW-1185">Reference proteome</keyword>
<keyword evidence="2 10" id="KW-0479">Metal-binding</keyword>
<dbReference type="PANTHER" id="PTHR34353">
    <property type="entry name" value="CRISPR-ASSOCIATED ENDONUCLEASE CAS1 1"/>
    <property type="match status" value="1"/>
</dbReference>